<name>A0ABU0Z449_9MICO</name>
<evidence type="ECO:0000313" key="3">
    <source>
        <dbReference type="Proteomes" id="UP001235133"/>
    </source>
</evidence>
<reference evidence="2 3" key="1">
    <citation type="submission" date="2023-08" db="EMBL/GenBank/DDBJ databases">
        <title>Microbacterium psychrotolerans sp. nov., a psychrotolerant bacterium isolated from soil in Heilongjiang Province, China.</title>
        <authorList>
            <person name="An P."/>
            <person name="Zhao D."/>
            <person name="Xiang H."/>
        </authorList>
    </citation>
    <scope>NUCLEOTIDE SEQUENCE [LARGE SCALE GENOMIC DNA]</scope>
    <source>
        <strain evidence="2 3">QXD-8</strain>
    </source>
</reference>
<dbReference type="RefSeq" id="WP_308868981.1">
    <property type="nucleotide sequence ID" value="NZ_JAVFWO010000004.1"/>
</dbReference>
<comment type="caution">
    <text evidence="2">The sequence shown here is derived from an EMBL/GenBank/DDBJ whole genome shotgun (WGS) entry which is preliminary data.</text>
</comment>
<feature type="region of interest" description="Disordered" evidence="1">
    <location>
        <begin position="36"/>
        <end position="59"/>
    </location>
</feature>
<dbReference type="EMBL" id="JAVFWO010000004">
    <property type="protein sequence ID" value="MDQ7879364.1"/>
    <property type="molecule type" value="Genomic_DNA"/>
</dbReference>
<protein>
    <submittedName>
        <fullName evidence="2">Uncharacterized protein</fullName>
    </submittedName>
</protein>
<accession>A0ABU0Z449</accession>
<proteinExistence type="predicted"/>
<evidence type="ECO:0000313" key="2">
    <source>
        <dbReference type="EMBL" id="MDQ7879364.1"/>
    </source>
</evidence>
<gene>
    <name evidence="2" type="ORF">Q9R08_15340</name>
</gene>
<evidence type="ECO:0000256" key="1">
    <source>
        <dbReference type="SAM" id="MobiDB-lite"/>
    </source>
</evidence>
<keyword evidence="3" id="KW-1185">Reference proteome</keyword>
<sequence>MDAVRVTYQHRRMGLFSWERGEAMREHIETLIIALSSGPRPSGGRTAPKEPRRRRPRVARSTYIPVRRDVSARFAH</sequence>
<dbReference type="Proteomes" id="UP001235133">
    <property type="component" value="Unassembled WGS sequence"/>
</dbReference>
<organism evidence="2 3">
    <name type="scientific">Microbacterium psychrotolerans</name>
    <dbReference type="NCBI Taxonomy" id="3068321"/>
    <lineage>
        <taxon>Bacteria</taxon>
        <taxon>Bacillati</taxon>
        <taxon>Actinomycetota</taxon>
        <taxon>Actinomycetes</taxon>
        <taxon>Micrococcales</taxon>
        <taxon>Microbacteriaceae</taxon>
        <taxon>Microbacterium</taxon>
    </lineage>
</organism>